<dbReference type="EMBL" id="CP017820">
    <property type="protein sequence ID" value="APA10930.1"/>
    <property type="molecule type" value="Genomic_DNA"/>
</dbReference>
<proteinExistence type="predicted"/>
<keyword evidence="1" id="KW-0732">Signal</keyword>
<protein>
    <submittedName>
        <fullName evidence="2">Uncharacterized protein</fullName>
    </submittedName>
</protein>
<gene>
    <name evidence="2" type="ORF">sscle_07g057000</name>
</gene>
<reference evidence="3" key="1">
    <citation type="journal article" date="2017" name="Genome Biol. Evol.">
        <title>The complete genome sequence of the phytopathogenic fungus Sclerotinia sclerotiorum reveals insights into the genome architecture of broad host range pathogens.</title>
        <authorList>
            <person name="Derbyshire M."/>
            <person name="Denton-Giles M."/>
            <person name="Hegedus D."/>
            <person name="Seifbarghy S."/>
            <person name="Rollins J."/>
            <person name="van Kan J."/>
            <person name="Seidl M.F."/>
            <person name="Faino L."/>
            <person name="Mbengue M."/>
            <person name="Navaud O."/>
            <person name="Raffaele S."/>
            <person name="Hammond-Kosack K."/>
            <person name="Heard S."/>
            <person name="Oliver R."/>
        </authorList>
    </citation>
    <scope>NUCLEOTIDE SEQUENCE [LARGE SCALE GENOMIC DNA]</scope>
    <source>
        <strain evidence="3">ATCC 18683 / 1980 / Ss-1</strain>
    </source>
</reference>
<organism evidence="2 3">
    <name type="scientific">Sclerotinia sclerotiorum (strain ATCC 18683 / 1980 / Ss-1)</name>
    <name type="common">White mold</name>
    <name type="synonym">Whetzelinia sclerotiorum</name>
    <dbReference type="NCBI Taxonomy" id="665079"/>
    <lineage>
        <taxon>Eukaryota</taxon>
        <taxon>Fungi</taxon>
        <taxon>Dikarya</taxon>
        <taxon>Ascomycota</taxon>
        <taxon>Pezizomycotina</taxon>
        <taxon>Leotiomycetes</taxon>
        <taxon>Helotiales</taxon>
        <taxon>Sclerotiniaceae</taxon>
        <taxon>Sclerotinia</taxon>
    </lineage>
</organism>
<dbReference type="Proteomes" id="UP000177798">
    <property type="component" value="Chromosome 7"/>
</dbReference>
<sequence>MQFNKLILSLVWVIIGLTWGNIQTYAPDSNVQNADAQLSGELEREFEGDFVGDLGGQLRNRLLGRALSNLQIFTGSLGGVTADPITNSGDHSRPFMVAGDTFPAFTDAMSRSCANQVNKCEDAANNPAKAAPDLTVAACQSQQSSCLAATSTATQTNFQVLTSSNAEFDFVVRERNENGMVVYDIYSSHEAND</sequence>
<feature type="signal peptide" evidence="1">
    <location>
        <begin position="1"/>
        <end position="20"/>
    </location>
</feature>
<evidence type="ECO:0000256" key="1">
    <source>
        <dbReference type="SAM" id="SignalP"/>
    </source>
</evidence>
<dbReference type="VEuPathDB" id="FungiDB:sscle_07g057000"/>
<name>A0A1D9Q7J3_SCLS1</name>
<accession>A0A1D9Q7J3</accession>
<dbReference type="OrthoDB" id="2507450at2759"/>
<feature type="chain" id="PRO_5009445022" evidence="1">
    <location>
        <begin position="21"/>
        <end position="193"/>
    </location>
</feature>
<evidence type="ECO:0000313" key="2">
    <source>
        <dbReference type="EMBL" id="APA10930.1"/>
    </source>
</evidence>
<dbReference type="AlphaFoldDB" id="A0A1D9Q7J3"/>
<evidence type="ECO:0000313" key="3">
    <source>
        <dbReference type="Proteomes" id="UP000177798"/>
    </source>
</evidence>